<proteinExistence type="predicted"/>
<sequence length="96" mass="10794">MAKFDSFFYTFIYPHKKRSSGFRSDDNGVHDIQSILHNTWYSENGGLQRKSNSGAPSRVNHIVYVMSGTELAITRKLLSLGKTCILSQSKIPATIK</sequence>
<gene>
    <name evidence="1" type="ORF">TNIN_302951</name>
</gene>
<comment type="caution">
    <text evidence="1">The sequence shown here is derived from an EMBL/GenBank/DDBJ whole genome shotgun (WGS) entry which is preliminary data.</text>
</comment>
<dbReference type="Proteomes" id="UP000886998">
    <property type="component" value="Unassembled WGS sequence"/>
</dbReference>
<dbReference type="EMBL" id="BMAV01021298">
    <property type="protein sequence ID" value="GFY75323.1"/>
    <property type="molecule type" value="Genomic_DNA"/>
</dbReference>
<protein>
    <submittedName>
        <fullName evidence="1">Uncharacterized protein</fullName>
    </submittedName>
</protein>
<keyword evidence="2" id="KW-1185">Reference proteome</keyword>
<name>A0A8X6YMY4_9ARAC</name>
<dbReference type="AlphaFoldDB" id="A0A8X6YMY4"/>
<evidence type="ECO:0000313" key="1">
    <source>
        <dbReference type="EMBL" id="GFY75323.1"/>
    </source>
</evidence>
<evidence type="ECO:0000313" key="2">
    <source>
        <dbReference type="Proteomes" id="UP000886998"/>
    </source>
</evidence>
<reference evidence="1" key="1">
    <citation type="submission" date="2020-08" db="EMBL/GenBank/DDBJ databases">
        <title>Multicomponent nature underlies the extraordinary mechanical properties of spider dragline silk.</title>
        <authorList>
            <person name="Kono N."/>
            <person name="Nakamura H."/>
            <person name="Mori M."/>
            <person name="Yoshida Y."/>
            <person name="Ohtoshi R."/>
            <person name="Malay A.D."/>
            <person name="Moran D.A.P."/>
            <person name="Tomita M."/>
            <person name="Numata K."/>
            <person name="Arakawa K."/>
        </authorList>
    </citation>
    <scope>NUCLEOTIDE SEQUENCE</scope>
</reference>
<accession>A0A8X6YMY4</accession>
<organism evidence="1 2">
    <name type="scientific">Trichonephila inaurata madagascariensis</name>
    <dbReference type="NCBI Taxonomy" id="2747483"/>
    <lineage>
        <taxon>Eukaryota</taxon>
        <taxon>Metazoa</taxon>
        <taxon>Ecdysozoa</taxon>
        <taxon>Arthropoda</taxon>
        <taxon>Chelicerata</taxon>
        <taxon>Arachnida</taxon>
        <taxon>Araneae</taxon>
        <taxon>Araneomorphae</taxon>
        <taxon>Entelegynae</taxon>
        <taxon>Araneoidea</taxon>
        <taxon>Nephilidae</taxon>
        <taxon>Trichonephila</taxon>
        <taxon>Trichonephila inaurata</taxon>
    </lineage>
</organism>